<accession>A0A1Y2A8T3</accession>
<gene>
    <name evidence="10" type="ORF">LY90DRAFT_708203</name>
</gene>
<dbReference type="CDD" id="cd01116">
    <property type="entry name" value="P_permease"/>
    <property type="match status" value="1"/>
</dbReference>
<evidence type="ECO:0000313" key="11">
    <source>
        <dbReference type="Proteomes" id="UP000193920"/>
    </source>
</evidence>
<dbReference type="InterPro" id="IPR000802">
    <property type="entry name" value="Arsenical_pump_ArsB"/>
</dbReference>
<dbReference type="Proteomes" id="UP000193920">
    <property type="component" value="Unassembled WGS sequence"/>
</dbReference>
<evidence type="ECO:0000256" key="6">
    <source>
        <dbReference type="ARBA" id="ARBA00022989"/>
    </source>
</evidence>
<evidence type="ECO:0000256" key="3">
    <source>
        <dbReference type="ARBA" id="ARBA00022448"/>
    </source>
</evidence>
<proteinExistence type="inferred from homology"/>
<dbReference type="PANTHER" id="PTHR43568:SF1">
    <property type="entry name" value="P PROTEIN"/>
    <property type="match status" value="1"/>
</dbReference>
<dbReference type="Pfam" id="PF03600">
    <property type="entry name" value="CitMHS"/>
    <property type="match status" value="1"/>
</dbReference>
<name>A0A1Y2A8T3_9FUNG</name>
<comment type="subcellular location">
    <subcellularLocation>
        <location evidence="1">Cell membrane</location>
        <topology evidence="1">Multi-pass membrane protein</topology>
    </subcellularLocation>
</comment>
<organism evidence="10 11">
    <name type="scientific">Neocallimastix californiae</name>
    <dbReference type="NCBI Taxonomy" id="1754190"/>
    <lineage>
        <taxon>Eukaryota</taxon>
        <taxon>Fungi</taxon>
        <taxon>Fungi incertae sedis</taxon>
        <taxon>Chytridiomycota</taxon>
        <taxon>Chytridiomycota incertae sedis</taxon>
        <taxon>Neocallimastigomycetes</taxon>
        <taxon>Neocallimastigales</taxon>
        <taxon>Neocallimastigaceae</taxon>
        <taxon>Neocallimastix</taxon>
    </lineage>
</organism>
<evidence type="ECO:0000256" key="8">
    <source>
        <dbReference type="SAM" id="Phobius"/>
    </source>
</evidence>
<evidence type="ECO:0000256" key="7">
    <source>
        <dbReference type="ARBA" id="ARBA00023136"/>
    </source>
</evidence>
<comment type="similarity">
    <text evidence="2">Belongs to the CitM (TC 2.A.11) transporter family.</text>
</comment>
<comment type="caution">
    <text evidence="10">The sequence shown here is derived from an EMBL/GenBank/DDBJ whole genome shotgun (WGS) entry which is preliminary data.</text>
</comment>
<evidence type="ECO:0000259" key="9">
    <source>
        <dbReference type="Pfam" id="PF03600"/>
    </source>
</evidence>
<feature type="transmembrane region" description="Helical" evidence="8">
    <location>
        <begin position="31"/>
        <end position="46"/>
    </location>
</feature>
<dbReference type="STRING" id="1754190.A0A1Y2A8T3"/>
<feature type="transmembrane region" description="Helical" evidence="8">
    <location>
        <begin position="252"/>
        <end position="270"/>
    </location>
</feature>
<evidence type="ECO:0000313" key="10">
    <source>
        <dbReference type="EMBL" id="ORY18884.1"/>
    </source>
</evidence>
<dbReference type="GO" id="GO:0005886">
    <property type="term" value="C:plasma membrane"/>
    <property type="evidence" value="ECO:0007669"/>
    <property type="project" value="UniProtKB-SubCell"/>
</dbReference>
<feature type="transmembrane region" description="Helical" evidence="8">
    <location>
        <begin position="321"/>
        <end position="347"/>
    </location>
</feature>
<evidence type="ECO:0000256" key="5">
    <source>
        <dbReference type="ARBA" id="ARBA00022692"/>
    </source>
</evidence>
<feature type="transmembrane region" description="Helical" evidence="8">
    <location>
        <begin position="6"/>
        <end position="24"/>
    </location>
</feature>
<evidence type="ECO:0000256" key="4">
    <source>
        <dbReference type="ARBA" id="ARBA00022475"/>
    </source>
</evidence>
<feature type="transmembrane region" description="Helical" evidence="8">
    <location>
        <begin position="58"/>
        <end position="76"/>
    </location>
</feature>
<feature type="transmembrane region" description="Helical" evidence="8">
    <location>
        <begin position="175"/>
        <end position="196"/>
    </location>
</feature>
<dbReference type="EMBL" id="MCOG01000316">
    <property type="protein sequence ID" value="ORY18884.1"/>
    <property type="molecule type" value="Genomic_DNA"/>
</dbReference>
<feature type="transmembrane region" description="Helical" evidence="8">
    <location>
        <begin position="402"/>
        <end position="425"/>
    </location>
</feature>
<dbReference type="AlphaFoldDB" id="A0A1Y2A8T3"/>
<dbReference type="PANTHER" id="PTHR43568">
    <property type="entry name" value="P PROTEIN"/>
    <property type="match status" value="1"/>
</dbReference>
<sequence>MFSSTASFYIAISIFVLTYVFIILETFDRTIVALLGAVLMILLKIIDQKTAIEEVDFNTLGLLVGMMIMVMITKRTGVFEYVAIKIVKIAKGSPKKIMMYLSIATGLLSALLDNVTTILLIIPITLSISDELNINPVPIIITEVFCSNVGGTGTLIGDPPNIIIGSAVELTFIDFLINNGPIVLLILLVSIGLFTIKHLKELKTTKMLKERLMEQDEKSLIKDRPLLWKCLGVLLLVFAGFILHGTLGFDSATIALTGAVILLLISGIEVEEILVEVEWNTILFFVGLFILVGGLKAVGAIDRLAEFVLDVTNGNLVLTTISILWVSAFASAFIDNIPFVTTMVPLIKHMGEISGMNLKPLWWSLSLGACLGGNGTIVGASANVIACGLSKKQGHRITFKKFFIEAFPMMVLTIVMANVYLYLVYLL</sequence>
<evidence type="ECO:0000256" key="2">
    <source>
        <dbReference type="ARBA" id="ARBA00009843"/>
    </source>
</evidence>
<dbReference type="InterPro" id="IPR051475">
    <property type="entry name" value="Diverse_Ion_Transporter"/>
</dbReference>
<keyword evidence="11" id="KW-1185">Reference proteome</keyword>
<keyword evidence="3" id="KW-0813">Transport</keyword>
<keyword evidence="4" id="KW-1003">Cell membrane</keyword>
<dbReference type="InterPro" id="IPR004680">
    <property type="entry name" value="Cit_transptr-like_dom"/>
</dbReference>
<keyword evidence="7 8" id="KW-0472">Membrane</keyword>
<dbReference type="PRINTS" id="PR00758">
    <property type="entry name" value="ARSENICPUMP"/>
</dbReference>
<reference evidence="10 11" key="1">
    <citation type="submission" date="2016-08" db="EMBL/GenBank/DDBJ databases">
        <title>A Parts List for Fungal Cellulosomes Revealed by Comparative Genomics.</title>
        <authorList>
            <consortium name="DOE Joint Genome Institute"/>
            <person name="Haitjema C.H."/>
            <person name="Gilmore S.P."/>
            <person name="Henske J.K."/>
            <person name="Solomon K.V."/>
            <person name="De Groot R."/>
            <person name="Kuo A."/>
            <person name="Mondo S.J."/>
            <person name="Salamov A.A."/>
            <person name="Labutti K."/>
            <person name="Zhao Z."/>
            <person name="Chiniquy J."/>
            <person name="Barry K."/>
            <person name="Brewer H.M."/>
            <person name="Purvine S.O."/>
            <person name="Wright A.T."/>
            <person name="Boxma B."/>
            <person name="Van Alen T."/>
            <person name="Hackstein J.H."/>
            <person name="Baker S.E."/>
            <person name="Grigoriev I.V."/>
            <person name="O'Malley M.A."/>
        </authorList>
    </citation>
    <scope>NUCLEOTIDE SEQUENCE [LARGE SCALE GENOMIC DNA]</scope>
    <source>
        <strain evidence="10 11">G1</strain>
    </source>
</reference>
<dbReference type="OrthoDB" id="442352at2759"/>
<keyword evidence="5 8" id="KW-0812">Transmembrane</keyword>
<keyword evidence="6 8" id="KW-1133">Transmembrane helix</keyword>
<feature type="transmembrane region" description="Helical" evidence="8">
    <location>
        <begin position="97"/>
        <end position="122"/>
    </location>
</feature>
<evidence type="ECO:0000256" key="1">
    <source>
        <dbReference type="ARBA" id="ARBA00004651"/>
    </source>
</evidence>
<feature type="transmembrane region" description="Helical" evidence="8">
    <location>
        <begin position="282"/>
        <end position="301"/>
    </location>
</feature>
<feature type="domain" description="Citrate transporter-like" evidence="9">
    <location>
        <begin position="19"/>
        <end position="368"/>
    </location>
</feature>
<feature type="transmembrane region" description="Helical" evidence="8">
    <location>
        <begin position="226"/>
        <end position="246"/>
    </location>
</feature>
<protein>
    <submittedName>
        <fullName evidence="10">Arsenic transporter family protein</fullName>
    </submittedName>
</protein>
<dbReference type="GO" id="GO:0015105">
    <property type="term" value="F:arsenite transmembrane transporter activity"/>
    <property type="evidence" value="ECO:0007669"/>
    <property type="project" value="InterPro"/>
</dbReference>